<dbReference type="EMBL" id="JAWWNJ010000029">
    <property type="protein sequence ID" value="KAK7027590.1"/>
    <property type="molecule type" value="Genomic_DNA"/>
</dbReference>
<reference evidence="2 3" key="1">
    <citation type="journal article" date="2024" name="J Genomics">
        <title>Draft genome sequencing and assembly of Favolaschia claudopus CIRM-BRFM 2984 isolated from oak limbs.</title>
        <authorList>
            <person name="Navarro D."/>
            <person name="Drula E."/>
            <person name="Chaduli D."/>
            <person name="Cazenave R."/>
            <person name="Ahrendt S."/>
            <person name="Wang J."/>
            <person name="Lipzen A."/>
            <person name="Daum C."/>
            <person name="Barry K."/>
            <person name="Grigoriev I.V."/>
            <person name="Favel A."/>
            <person name="Rosso M.N."/>
            <person name="Martin F."/>
        </authorList>
    </citation>
    <scope>NUCLEOTIDE SEQUENCE [LARGE SCALE GENOMIC DNA]</scope>
    <source>
        <strain evidence="2 3">CIRM-BRFM 2984</strain>
    </source>
</reference>
<evidence type="ECO:0000313" key="3">
    <source>
        <dbReference type="Proteomes" id="UP001362999"/>
    </source>
</evidence>
<gene>
    <name evidence="2" type="ORF">R3P38DRAFT_2776508</name>
</gene>
<proteinExistence type="predicted"/>
<feature type="compositionally biased region" description="Basic and acidic residues" evidence="1">
    <location>
        <begin position="295"/>
        <end position="309"/>
    </location>
</feature>
<evidence type="ECO:0000313" key="2">
    <source>
        <dbReference type="EMBL" id="KAK7027590.1"/>
    </source>
</evidence>
<name>A0AAW0BMI2_9AGAR</name>
<comment type="caution">
    <text evidence="2">The sequence shown here is derived from an EMBL/GenBank/DDBJ whole genome shotgun (WGS) entry which is preliminary data.</text>
</comment>
<sequence>MTFGHTGMCLGRRWWRGTSATTKRMTRMAFDRRAWEIPVETRDPRSPGWGNWGEKPEIAGTAKSADPSVNTDGSADFAVPAISGFSPQFPHPGDLGSLVSTGISHARRSNAIRVILFVVALVPLHHLLPRHIPKPKQSLNQNPACSIPLYFLNVTQGGEDRLAKINKAPATATEVCSQEQTKERRYSDNALTADVSGRSQKSEVVVRIRETDDALATGEQNRRVPVGSENRSEVPQSVSQAYLSLYLGEGMLNLTFWYERILPISPTMLEGARKCPGSFLYYKDSNKHFPQFSESLEKGRNKELETNKEKSRRQKQRVMLSTNAEPTLDGEVMGKHEEKAGQGAERVGRQTRKARNGKPREEGEVTRGVECRGAERAGSRMGNNEDKGGRAAVAARGGETGSQDRGSRTRGESTKTEESKGEAMGRRREGVRNVASKAPSVRVAGSGTTMTEDSMKY</sequence>
<feature type="region of interest" description="Disordered" evidence="1">
    <location>
        <begin position="41"/>
        <end position="70"/>
    </location>
</feature>
<organism evidence="2 3">
    <name type="scientific">Favolaschia claudopus</name>
    <dbReference type="NCBI Taxonomy" id="2862362"/>
    <lineage>
        <taxon>Eukaryota</taxon>
        <taxon>Fungi</taxon>
        <taxon>Dikarya</taxon>
        <taxon>Basidiomycota</taxon>
        <taxon>Agaricomycotina</taxon>
        <taxon>Agaricomycetes</taxon>
        <taxon>Agaricomycetidae</taxon>
        <taxon>Agaricales</taxon>
        <taxon>Marasmiineae</taxon>
        <taxon>Mycenaceae</taxon>
        <taxon>Favolaschia</taxon>
    </lineage>
</organism>
<feature type="region of interest" description="Disordered" evidence="1">
    <location>
        <begin position="292"/>
        <end position="457"/>
    </location>
</feature>
<evidence type="ECO:0000256" key="1">
    <source>
        <dbReference type="SAM" id="MobiDB-lite"/>
    </source>
</evidence>
<protein>
    <submittedName>
        <fullName evidence="2">Uncharacterized protein</fullName>
    </submittedName>
</protein>
<feature type="compositionally biased region" description="Basic and acidic residues" evidence="1">
    <location>
        <begin position="405"/>
        <end position="431"/>
    </location>
</feature>
<feature type="compositionally biased region" description="Polar residues" evidence="1">
    <location>
        <begin position="446"/>
        <end position="457"/>
    </location>
</feature>
<feature type="compositionally biased region" description="Basic and acidic residues" evidence="1">
    <location>
        <begin position="358"/>
        <end position="389"/>
    </location>
</feature>
<keyword evidence="3" id="KW-1185">Reference proteome</keyword>
<dbReference type="Proteomes" id="UP001362999">
    <property type="component" value="Unassembled WGS sequence"/>
</dbReference>
<accession>A0AAW0BMI2</accession>
<dbReference type="AlphaFoldDB" id="A0AAW0BMI2"/>